<dbReference type="OrthoDB" id="9788974at2"/>
<gene>
    <name evidence="1" type="ORF">N869_01625</name>
</gene>
<sequence>MDRDRDGAARTLGRLALGGVLATAGVGHLTVAREEFQAQIPPWIPLDLDVLVVASGVDGAL</sequence>
<evidence type="ECO:0000313" key="1">
    <source>
        <dbReference type="EMBL" id="KGM12604.1"/>
    </source>
</evidence>
<dbReference type="Proteomes" id="UP000054314">
    <property type="component" value="Unassembled WGS sequence"/>
</dbReference>
<accession>A0A0A0BZK2</accession>
<dbReference type="AlphaFoldDB" id="A0A0A0BZK2"/>
<reference evidence="1 2" key="1">
    <citation type="submission" date="2013-08" db="EMBL/GenBank/DDBJ databases">
        <title>Genome sequencing of Cellulomonas bogoriensis 69B4.</title>
        <authorList>
            <person name="Chen F."/>
            <person name="Li Y."/>
            <person name="Wang G."/>
        </authorList>
    </citation>
    <scope>NUCLEOTIDE SEQUENCE [LARGE SCALE GENOMIC DNA]</scope>
    <source>
        <strain evidence="1 2">69B4</strain>
    </source>
</reference>
<evidence type="ECO:0000313" key="2">
    <source>
        <dbReference type="Proteomes" id="UP000054314"/>
    </source>
</evidence>
<dbReference type="RefSeq" id="WP_052105308.1">
    <property type="nucleotide sequence ID" value="NZ_AXCZ01000093.1"/>
</dbReference>
<proteinExistence type="predicted"/>
<dbReference type="EMBL" id="AXCZ01000093">
    <property type="protein sequence ID" value="KGM12604.1"/>
    <property type="molecule type" value="Genomic_DNA"/>
</dbReference>
<protein>
    <submittedName>
        <fullName evidence="1">Uncharacterized protein</fullName>
    </submittedName>
</protein>
<name>A0A0A0BZK2_9CELL</name>
<keyword evidence="2" id="KW-1185">Reference proteome</keyword>
<organism evidence="1 2">
    <name type="scientific">Cellulomonas bogoriensis 69B4 = DSM 16987</name>
    <dbReference type="NCBI Taxonomy" id="1386082"/>
    <lineage>
        <taxon>Bacteria</taxon>
        <taxon>Bacillati</taxon>
        <taxon>Actinomycetota</taxon>
        <taxon>Actinomycetes</taxon>
        <taxon>Micrococcales</taxon>
        <taxon>Cellulomonadaceae</taxon>
        <taxon>Cellulomonas</taxon>
    </lineage>
</organism>
<comment type="caution">
    <text evidence="1">The sequence shown here is derived from an EMBL/GenBank/DDBJ whole genome shotgun (WGS) entry which is preliminary data.</text>
</comment>